<evidence type="ECO:0000313" key="2">
    <source>
        <dbReference type="Proteomes" id="UP000030700"/>
    </source>
</evidence>
<keyword evidence="2" id="KW-1185">Reference proteome</keyword>
<dbReference type="Proteomes" id="UP000030700">
    <property type="component" value="Unassembled WGS sequence"/>
</dbReference>
<dbReference type="AlphaFoldDB" id="A0A0S6VYP5"/>
<accession>A0A0S6VYP5</accession>
<dbReference type="EMBL" id="DF820455">
    <property type="protein sequence ID" value="GAK50094.1"/>
    <property type="molecule type" value="Genomic_DNA"/>
</dbReference>
<proteinExistence type="predicted"/>
<protein>
    <recommendedName>
        <fullName evidence="3">Type I restriction enzyme R protein N-terminal domain-containing protein</fullName>
    </recommendedName>
</protein>
<organism evidence="1">
    <name type="scientific">Candidatus Moduliflexus flocculans</name>
    <dbReference type="NCBI Taxonomy" id="1499966"/>
    <lineage>
        <taxon>Bacteria</taxon>
        <taxon>Candidatus Moduliflexota</taxon>
        <taxon>Candidatus Moduliflexia</taxon>
        <taxon>Candidatus Moduliflexales</taxon>
        <taxon>Candidatus Moduliflexaceae</taxon>
    </lineage>
</organism>
<evidence type="ECO:0000313" key="1">
    <source>
        <dbReference type="EMBL" id="GAK50094.1"/>
    </source>
</evidence>
<reference evidence="1" key="1">
    <citation type="journal article" date="2015" name="PeerJ">
        <title>First genomic representation of candidate bacterial phylum KSB3 points to enhanced environmental sensing as a trigger of wastewater bulking.</title>
        <authorList>
            <person name="Sekiguchi Y."/>
            <person name="Ohashi A."/>
            <person name="Parks D.H."/>
            <person name="Yamauchi T."/>
            <person name="Tyson G.W."/>
            <person name="Hugenholtz P."/>
        </authorList>
    </citation>
    <scope>NUCLEOTIDE SEQUENCE [LARGE SCALE GENOMIC DNA]</scope>
</reference>
<dbReference type="STRING" id="1499966.U14_01320"/>
<evidence type="ECO:0008006" key="3">
    <source>
        <dbReference type="Google" id="ProtNLM"/>
    </source>
</evidence>
<gene>
    <name evidence="1" type="ORF">U14_01320</name>
</gene>
<dbReference type="HOGENOM" id="CLU_084165_0_0_0"/>
<name>A0A0S6VYP5_9BACT</name>
<sequence>MAFSDYKNIEQVQTEFNISYREERFIEEQAVEPDARFLEEFAFNQAYLPIYSTEGARSEAVIFPILREAYKPYSEQYELWIQRPLSYDQKLSGTPDYLVSGRSPLGKTVLTLPILVVVEAKRNDFDQGWGQCLAELVAAQKLNDQPECAVYGIVTDGKRWEIGKLVRNQFLQNASGYTVEQMPHLFGALHAIFEAAATA</sequence>